<sequence>MLINVTPTEIKQTFYFECTQSDSTEHVTRLALQLHNYVQYLTKMQDLLKDLSKHGQLREPESRGLDEKINNEEFGPDQDKEKYRDGFKPNERGQELLQQCDQEITKISKTYPTTRTPIQMKDLDNIMDIIKGSIMIIYPQGLKAHESLKEAIELKDDYVNGQYNDDGFFNVESGTVFFANKSLTQRGETMKCLNAPESSTIKVIPSKSQSYAPRSHQDQNQAEMMRYLYTREAEKKKAELMTEDDVYSREWADGNSLKKQFHGMGDVKFK</sequence>
<evidence type="ECO:0000313" key="3">
    <source>
        <dbReference type="EMBL" id="CAI9944943.1"/>
    </source>
</evidence>
<accession>A0AA86PWF9</accession>
<reference evidence="4 5" key="2">
    <citation type="submission" date="2024-07" db="EMBL/GenBank/DDBJ databases">
        <authorList>
            <person name="Akdeniz Z."/>
        </authorList>
    </citation>
    <scope>NUCLEOTIDE SEQUENCE [LARGE SCALE GENOMIC DNA]</scope>
</reference>
<dbReference type="EMBL" id="CATOUU010000735">
    <property type="protein sequence ID" value="CAI9944943.1"/>
    <property type="molecule type" value="Genomic_DNA"/>
</dbReference>
<gene>
    <name evidence="3" type="ORF">HINF_LOCUS32588</name>
    <name evidence="4" type="ORF">HINF_LOCUS43669</name>
</gene>
<dbReference type="AlphaFoldDB" id="A0AA86PWF9"/>
<organism evidence="3">
    <name type="scientific">Hexamita inflata</name>
    <dbReference type="NCBI Taxonomy" id="28002"/>
    <lineage>
        <taxon>Eukaryota</taxon>
        <taxon>Metamonada</taxon>
        <taxon>Diplomonadida</taxon>
        <taxon>Hexamitidae</taxon>
        <taxon>Hexamitinae</taxon>
        <taxon>Hexamita</taxon>
    </lineage>
</organism>
<dbReference type="PANTHER" id="PTHR13238:SF0">
    <property type="entry name" value="CILIA- AND FLAGELLA-ASSOCIATED PROTEIN 298"/>
    <property type="match status" value="1"/>
</dbReference>
<dbReference type="PANTHER" id="PTHR13238">
    <property type="entry name" value="PROTEIN C21ORF59"/>
    <property type="match status" value="1"/>
</dbReference>
<evidence type="ECO:0000256" key="1">
    <source>
        <dbReference type="ARBA" id="ARBA00009619"/>
    </source>
</evidence>
<dbReference type="Pfam" id="PF11069">
    <property type="entry name" value="CFAP298"/>
    <property type="match status" value="1"/>
</dbReference>
<name>A0AA86PWF9_9EUKA</name>
<reference evidence="3" key="1">
    <citation type="submission" date="2023-06" db="EMBL/GenBank/DDBJ databases">
        <authorList>
            <person name="Kurt Z."/>
        </authorList>
    </citation>
    <scope>NUCLEOTIDE SEQUENCE</scope>
</reference>
<dbReference type="InterPro" id="IPR021298">
    <property type="entry name" value="CFAP298"/>
</dbReference>
<evidence type="ECO:0000313" key="5">
    <source>
        <dbReference type="Proteomes" id="UP001642409"/>
    </source>
</evidence>
<dbReference type="GO" id="GO:0003352">
    <property type="term" value="P:regulation of cilium movement"/>
    <property type="evidence" value="ECO:0007669"/>
    <property type="project" value="InterPro"/>
</dbReference>
<dbReference type="Proteomes" id="UP001642409">
    <property type="component" value="Unassembled WGS sequence"/>
</dbReference>
<comment type="similarity">
    <text evidence="1">Belongs to the CFAP298 family.</text>
</comment>
<evidence type="ECO:0000256" key="2">
    <source>
        <dbReference type="SAM" id="MobiDB-lite"/>
    </source>
</evidence>
<dbReference type="EMBL" id="CAXDID020000182">
    <property type="protein sequence ID" value="CAL6049980.1"/>
    <property type="molecule type" value="Genomic_DNA"/>
</dbReference>
<keyword evidence="5" id="KW-1185">Reference proteome</keyword>
<proteinExistence type="inferred from homology"/>
<feature type="region of interest" description="Disordered" evidence="2">
    <location>
        <begin position="55"/>
        <end position="82"/>
    </location>
</feature>
<comment type="caution">
    <text evidence="3">The sequence shown here is derived from an EMBL/GenBank/DDBJ whole genome shotgun (WGS) entry which is preliminary data.</text>
</comment>
<protein>
    <submittedName>
        <fullName evidence="3">Uncharacterized protein</fullName>
    </submittedName>
</protein>
<evidence type="ECO:0000313" key="4">
    <source>
        <dbReference type="EMBL" id="CAL6049980.1"/>
    </source>
</evidence>